<gene>
    <name evidence="1" type="ORF">I553_6965</name>
</gene>
<proteinExistence type="predicted"/>
<evidence type="ECO:0000313" key="1">
    <source>
        <dbReference type="EMBL" id="EUA13846.1"/>
    </source>
</evidence>
<dbReference type="Gene3D" id="3.20.20.80">
    <property type="entry name" value="Glycosidases"/>
    <property type="match status" value="1"/>
</dbReference>
<dbReference type="AlphaFoldDB" id="X7Z4A2"/>
<dbReference type="InterPro" id="IPR017853">
    <property type="entry name" value="GH"/>
</dbReference>
<reference evidence="1" key="1">
    <citation type="submission" date="2014-01" db="EMBL/GenBank/DDBJ databases">
        <authorList>
            <person name="Brown-Elliot B."/>
            <person name="Wallace R."/>
            <person name="Lenaerts A."/>
            <person name="Ordway D."/>
            <person name="DeGroote M.A."/>
            <person name="Parker T."/>
            <person name="Sizemore C."/>
            <person name="Tallon L.J."/>
            <person name="Sadzewicz L.K."/>
            <person name="Sengamalay N."/>
            <person name="Fraser C.M."/>
            <person name="Hine E."/>
            <person name="Shefchek K.A."/>
            <person name="Das S.P."/>
            <person name="Tettelin H."/>
        </authorList>
    </citation>
    <scope>NUCLEOTIDE SEQUENCE [LARGE SCALE GENOMIC DNA]</scope>
    <source>
        <strain evidence="1">4042</strain>
    </source>
</reference>
<name>X7Z4A2_MYCXE</name>
<comment type="caution">
    <text evidence="1">The sequence shown here is derived from an EMBL/GenBank/DDBJ whole genome shotgun (WGS) entry which is preliminary data.</text>
</comment>
<accession>X7Z4A2</accession>
<dbReference type="EMBL" id="JAOB01000081">
    <property type="protein sequence ID" value="EUA13846.1"/>
    <property type="molecule type" value="Genomic_DNA"/>
</dbReference>
<sequence>MPLMTKNPCITKSAALHSLRQAVMLAFLRLNALVIAGSPVGGLPRARPSLGDLSSFREASNGIEATAAAAGGTDADPYPRAAAEQSRWSPDRANRWYQAQGWLVGANYITSNAINQLEMFQADTFDPRRIDTELGWAQMHGLNAVRVFLHDQLWAQDQRGFQKRLAQFVGIAARHRIKPLFVLFDSCWDPFPKPGRQRAPKPGVHNSGWVQSPGAERLDDLDYRRTLLNYVTGVLNQFRTDDRILGWDLWNEPDNPARAYRKVERKDKQERVADLLSLAFGWARSVDPSQPLTSGVWTGEWGDRQRRSEIANIQLENSDVITFHCYGEPAAFEARIAELSPLGRPTLCTEYLARNFGSTVDGVLPLAKRHNVSAINWGLVAGKTQTYFPWDSWDHPYTAVPKLWFQDLLQPDGRPYRDTEIQTISKLSGV</sequence>
<dbReference type="PATRIC" id="fig|1299334.3.peg.8733"/>
<dbReference type="SUPFAM" id="SSF51445">
    <property type="entry name" value="(Trans)glycosidases"/>
    <property type="match status" value="1"/>
</dbReference>
<protein>
    <submittedName>
        <fullName evidence="1">Cellulase family protein</fullName>
    </submittedName>
</protein>
<organism evidence="1">
    <name type="scientific">Mycobacterium xenopi 4042</name>
    <dbReference type="NCBI Taxonomy" id="1299334"/>
    <lineage>
        <taxon>Bacteria</taxon>
        <taxon>Bacillati</taxon>
        <taxon>Actinomycetota</taxon>
        <taxon>Actinomycetes</taxon>
        <taxon>Mycobacteriales</taxon>
        <taxon>Mycobacteriaceae</taxon>
        <taxon>Mycobacterium</taxon>
    </lineage>
</organism>